<dbReference type="PROSITE" id="PS50216">
    <property type="entry name" value="DHHC"/>
    <property type="match status" value="1"/>
</dbReference>
<dbReference type="GO" id="GO:0016020">
    <property type="term" value="C:membrane"/>
    <property type="evidence" value="ECO:0007669"/>
    <property type="project" value="UniProtKB-SubCell"/>
</dbReference>
<protein>
    <recommendedName>
        <fullName evidence="7">Palmitoyltransferase</fullName>
        <ecNumber evidence="7">2.3.1.225</ecNumber>
    </recommendedName>
</protein>
<reference evidence="10" key="1">
    <citation type="submission" date="2014-03" db="EMBL/GenBank/DDBJ databases">
        <authorList>
            <person name="Aksoy S."/>
            <person name="Warren W."/>
            <person name="Wilson R.K."/>
        </authorList>
    </citation>
    <scope>NUCLEOTIDE SEQUENCE [LARGE SCALE GENOMIC DNA]</scope>
    <source>
        <strain evidence="10">IAEA</strain>
    </source>
</reference>
<dbReference type="Proteomes" id="UP000091820">
    <property type="component" value="Unassembled WGS sequence"/>
</dbReference>
<keyword evidence="2 7" id="KW-0808">Transferase</keyword>
<dbReference type="Pfam" id="PF01529">
    <property type="entry name" value="DHHC"/>
    <property type="match status" value="1"/>
</dbReference>
<evidence type="ECO:0000256" key="5">
    <source>
        <dbReference type="ARBA" id="ARBA00023136"/>
    </source>
</evidence>
<evidence type="ECO:0000256" key="2">
    <source>
        <dbReference type="ARBA" id="ARBA00022679"/>
    </source>
</evidence>
<evidence type="ECO:0000256" key="6">
    <source>
        <dbReference type="ARBA" id="ARBA00023315"/>
    </source>
</evidence>
<accession>A0A1A9X4U3</accession>
<dbReference type="InterPro" id="IPR001594">
    <property type="entry name" value="Palmitoyltrfase_DHHC"/>
</dbReference>
<dbReference type="InterPro" id="IPR039859">
    <property type="entry name" value="PFA4/ZDH16/20/ERF2-like"/>
</dbReference>
<sequence>MCFCTGCDYKKRKISYFPNPNSISHVKENLIPKTLTDACCVLFTIIFIPLTFAFEMCVVLPAFHEAGSIMFILTWLLGTFLLFNIVGNMMFCIFEDTSIKMIMLKPPDELELRRYWRLCTKCEVLTPPRSWHCDTCDTCILKRDHHCVFTGCCVGHKNQRYFLMFILHIILGTSYAFCYNSAYFWWLHNETYLNLGTAVKMICPIMTFLAEFSLSNIYLAIYEINVIALIYTGVLLCFHGSNILKGAVSYERNTTKYDMGWRRNLTMVMGCHWHLVWLSPFLDSKLPHDGIYWETFLQTSTKNR</sequence>
<keyword evidence="5 7" id="KW-0472">Membrane</keyword>
<dbReference type="PANTHER" id="PTHR12246">
    <property type="entry name" value="PALMITOYLTRANSFERASE ZDHHC16"/>
    <property type="match status" value="1"/>
</dbReference>
<evidence type="ECO:0000256" key="4">
    <source>
        <dbReference type="ARBA" id="ARBA00022989"/>
    </source>
</evidence>
<reference evidence="9" key="2">
    <citation type="submission" date="2020-05" db="UniProtKB">
        <authorList>
            <consortium name="EnsemblMetazoa"/>
        </authorList>
    </citation>
    <scope>IDENTIFICATION</scope>
    <source>
        <strain evidence="9">IAEA</strain>
    </source>
</reference>
<evidence type="ECO:0000256" key="3">
    <source>
        <dbReference type="ARBA" id="ARBA00022692"/>
    </source>
</evidence>
<dbReference type="EC" id="2.3.1.225" evidence="7"/>
<dbReference type="GO" id="GO:0019706">
    <property type="term" value="F:protein-cysteine S-palmitoyltransferase activity"/>
    <property type="evidence" value="ECO:0007669"/>
    <property type="project" value="UniProtKB-EC"/>
</dbReference>
<keyword evidence="4 7" id="KW-1133">Transmembrane helix</keyword>
<evidence type="ECO:0000313" key="10">
    <source>
        <dbReference type="Proteomes" id="UP000091820"/>
    </source>
</evidence>
<name>A0A1A9X4U3_9MUSC</name>
<comment type="domain">
    <text evidence="7">The DHHC domain is required for palmitoyltransferase activity.</text>
</comment>
<feature type="transmembrane region" description="Helical" evidence="7">
    <location>
        <begin position="165"/>
        <end position="186"/>
    </location>
</feature>
<comment type="similarity">
    <text evidence="7">Belongs to the DHHC palmitoyltransferase family.</text>
</comment>
<feature type="domain" description="Palmitoyltransferase DHHC" evidence="8">
    <location>
        <begin position="117"/>
        <end position="252"/>
    </location>
</feature>
<evidence type="ECO:0000256" key="1">
    <source>
        <dbReference type="ARBA" id="ARBA00004141"/>
    </source>
</evidence>
<dbReference type="EnsemblMetazoa" id="GBRI044313-RA">
    <property type="protein sequence ID" value="GBRI044313-PA"/>
    <property type="gene ID" value="GBRI044313"/>
</dbReference>
<evidence type="ECO:0000256" key="7">
    <source>
        <dbReference type="RuleBase" id="RU079119"/>
    </source>
</evidence>
<dbReference type="VEuPathDB" id="VectorBase:GBRI044313"/>
<dbReference type="AlphaFoldDB" id="A0A1A9X4U3"/>
<comment type="subcellular location">
    <subcellularLocation>
        <location evidence="1">Membrane</location>
        <topology evidence="1">Multi-pass membrane protein</topology>
    </subcellularLocation>
</comment>
<dbReference type="STRING" id="37001.A0A1A9X4U3"/>
<keyword evidence="3 7" id="KW-0812">Transmembrane</keyword>
<comment type="catalytic activity">
    <reaction evidence="7">
        <text>L-cysteinyl-[protein] + hexadecanoyl-CoA = S-hexadecanoyl-L-cysteinyl-[protein] + CoA</text>
        <dbReference type="Rhea" id="RHEA:36683"/>
        <dbReference type="Rhea" id="RHEA-COMP:10131"/>
        <dbReference type="Rhea" id="RHEA-COMP:11032"/>
        <dbReference type="ChEBI" id="CHEBI:29950"/>
        <dbReference type="ChEBI" id="CHEBI:57287"/>
        <dbReference type="ChEBI" id="CHEBI:57379"/>
        <dbReference type="ChEBI" id="CHEBI:74151"/>
        <dbReference type="EC" id="2.3.1.225"/>
    </reaction>
</comment>
<keyword evidence="10" id="KW-1185">Reference proteome</keyword>
<feature type="transmembrane region" description="Helical" evidence="7">
    <location>
        <begin position="40"/>
        <end position="63"/>
    </location>
</feature>
<proteinExistence type="inferred from homology"/>
<evidence type="ECO:0000313" key="9">
    <source>
        <dbReference type="EnsemblMetazoa" id="GBRI044313-PA"/>
    </source>
</evidence>
<evidence type="ECO:0000259" key="8">
    <source>
        <dbReference type="Pfam" id="PF01529"/>
    </source>
</evidence>
<keyword evidence="6 7" id="KW-0012">Acyltransferase</keyword>
<feature type="transmembrane region" description="Helical" evidence="7">
    <location>
        <begin position="217"/>
        <end position="238"/>
    </location>
</feature>
<organism evidence="9 10">
    <name type="scientific">Glossina brevipalpis</name>
    <dbReference type="NCBI Taxonomy" id="37001"/>
    <lineage>
        <taxon>Eukaryota</taxon>
        <taxon>Metazoa</taxon>
        <taxon>Ecdysozoa</taxon>
        <taxon>Arthropoda</taxon>
        <taxon>Hexapoda</taxon>
        <taxon>Insecta</taxon>
        <taxon>Pterygota</taxon>
        <taxon>Neoptera</taxon>
        <taxon>Endopterygota</taxon>
        <taxon>Diptera</taxon>
        <taxon>Brachycera</taxon>
        <taxon>Muscomorpha</taxon>
        <taxon>Hippoboscoidea</taxon>
        <taxon>Glossinidae</taxon>
        <taxon>Glossina</taxon>
    </lineage>
</organism>
<feature type="transmembrane region" description="Helical" evidence="7">
    <location>
        <begin position="69"/>
        <end position="94"/>
    </location>
</feature>